<dbReference type="Proteomes" id="UP000594261">
    <property type="component" value="Chromosome 2"/>
</dbReference>
<dbReference type="Gramene" id="QL02p010427:mrna">
    <property type="protein sequence ID" value="QL02p010427:mrna"/>
    <property type="gene ID" value="QL02p010427"/>
</dbReference>
<organism evidence="1 2">
    <name type="scientific">Quercus lobata</name>
    <name type="common">Valley oak</name>
    <dbReference type="NCBI Taxonomy" id="97700"/>
    <lineage>
        <taxon>Eukaryota</taxon>
        <taxon>Viridiplantae</taxon>
        <taxon>Streptophyta</taxon>
        <taxon>Embryophyta</taxon>
        <taxon>Tracheophyta</taxon>
        <taxon>Spermatophyta</taxon>
        <taxon>Magnoliopsida</taxon>
        <taxon>eudicotyledons</taxon>
        <taxon>Gunneridae</taxon>
        <taxon>Pentapetalae</taxon>
        <taxon>rosids</taxon>
        <taxon>fabids</taxon>
        <taxon>Fagales</taxon>
        <taxon>Fagaceae</taxon>
        <taxon>Quercus</taxon>
    </lineage>
</organism>
<dbReference type="InParanoid" id="A0A7N2KSN0"/>
<proteinExistence type="predicted"/>
<protein>
    <submittedName>
        <fullName evidence="1">Uncharacterized protein</fullName>
    </submittedName>
</protein>
<evidence type="ECO:0000313" key="2">
    <source>
        <dbReference type="Proteomes" id="UP000594261"/>
    </source>
</evidence>
<keyword evidence="2" id="KW-1185">Reference proteome</keyword>
<reference evidence="2" key="1">
    <citation type="journal article" date="2016" name="G3 (Bethesda)">
        <title>First Draft Assembly and Annotation of the Genome of a California Endemic Oak Quercus lobata Nee (Fagaceae).</title>
        <authorList>
            <person name="Sork V.L."/>
            <person name="Fitz-Gibbon S.T."/>
            <person name="Puiu D."/>
            <person name="Crepeau M."/>
            <person name="Gugger P.F."/>
            <person name="Sherman R."/>
            <person name="Stevens K."/>
            <person name="Langley C.H."/>
            <person name="Pellegrini M."/>
            <person name="Salzberg S.L."/>
        </authorList>
    </citation>
    <scope>NUCLEOTIDE SEQUENCE [LARGE SCALE GENOMIC DNA]</scope>
    <source>
        <strain evidence="2">cv. SW786</strain>
    </source>
</reference>
<evidence type="ECO:0000313" key="1">
    <source>
        <dbReference type="EnsemblPlants" id="QL02p010427:mrna"/>
    </source>
</evidence>
<accession>A0A7N2KSN0</accession>
<dbReference type="AlphaFoldDB" id="A0A7N2KSN0"/>
<name>A0A7N2KSN0_QUELO</name>
<sequence length="89" mass="9568">MYLRVHALDDLVEHDVLSVDPLGLGGVDEELRYVGSETGIGHGEDSRASVLLHEVLIDELGAIDRLAFGAISGNEVASLAHEPRDHVVE</sequence>
<dbReference type="EnsemblPlants" id="QL02p010427:mrna">
    <property type="protein sequence ID" value="QL02p010427:mrna"/>
    <property type="gene ID" value="QL02p010427"/>
</dbReference>
<reference evidence="1" key="2">
    <citation type="submission" date="2021-01" db="UniProtKB">
        <authorList>
            <consortium name="EnsemblPlants"/>
        </authorList>
    </citation>
    <scope>IDENTIFICATION</scope>
</reference>